<comment type="similarity">
    <text evidence="2 8">Belongs to the organo anion transporter (TC 2.A.60) family.</text>
</comment>
<name>A0A1B6C0V7_9HEMI</name>
<feature type="transmembrane region" description="Helical" evidence="8">
    <location>
        <begin position="237"/>
        <end position="261"/>
    </location>
</feature>
<feature type="transmembrane region" description="Helical" evidence="8">
    <location>
        <begin position="156"/>
        <end position="180"/>
    </location>
</feature>
<dbReference type="GO" id="GO:0043252">
    <property type="term" value="P:sodium-independent organic anion transport"/>
    <property type="evidence" value="ECO:0007669"/>
    <property type="project" value="TreeGrafter"/>
</dbReference>
<reference evidence="10" key="1">
    <citation type="submission" date="2015-12" db="EMBL/GenBank/DDBJ databases">
        <title>De novo transcriptome assembly of four potential Pierce s Disease insect vectors from Arizona vineyards.</title>
        <authorList>
            <person name="Tassone E.E."/>
        </authorList>
    </citation>
    <scope>NUCLEOTIDE SEQUENCE</scope>
</reference>
<dbReference type="EMBL" id="GEDC01030147">
    <property type="protein sequence ID" value="JAS07151.1"/>
    <property type="molecule type" value="Transcribed_RNA"/>
</dbReference>
<comment type="subcellular location">
    <subcellularLocation>
        <location evidence="1 8">Cell membrane</location>
        <topology evidence="1 8">Multi-pass membrane protein</topology>
    </subcellularLocation>
</comment>
<feature type="transmembrane region" description="Helical" evidence="8">
    <location>
        <begin position="379"/>
        <end position="399"/>
    </location>
</feature>
<feature type="transmembrane region" description="Helical" evidence="8">
    <location>
        <begin position="347"/>
        <end position="367"/>
    </location>
</feature>
<feature type="transmembrane region" description="Helical" evidence="8">
    <location>
        <begin position="539"/>
        <end position="557"/>
    </location>
</feature>
<feature type="transmembrane region" description="Helical" evidence="8">
    <location>
        <begin position="192"/>
        <end position="217"/>
    </location>
</feature>
<dbReference type="PANTHER" id="PTHR11388:SF100">
    <property type="entry name" value="SOLUTE CARRIER ORGANIC ANION TRANSPORTER FAMILY MEMBER 4A1"/>
    <property type="match status" value="1"/>
</dbReference>
<keyword evidence="8" id="KW-0813">Transport</keyword>
<feature type="transmembrane region" description="Helical" evidence="8">
    <location>
        <begin position="311"/>
        <end position="335"/>
    </location>
</feature>
<accession>A0A1B6C0V7</accession>
<proteinExistence type="inferred from homology"/>
<dbReference type="NCBIfam" id="TIGR00805">
    <property type="entry name" value="oat"/>
    <property type="match status" value="1"/>
</dbReference>
<dbReference type="PANTHER" id="PTHR11388">
    <property type="entry name" value="ORGANIC ANION TRANSPORTER"/>
    <property type="match status" value="1"/>
</dbReference>
<evidence type="ECO:0000256" key="5">
    <source>
        <dbReference type="ARBA" id="ARBA00022989"/>
    </source>
</evidence>
<evidence type="ECO:0000256" key="4">
    <source>
        <dbReference type="ARBA" id="ARBA00022692"/>
    </source>
</evidence>
<evidence type="ECO:0000256" key="1">
    <source>
        <dbReference type="ARBA" id="ARBA00004651"/>
    </source>
</evidence>
<keyword evidence="3" id="KW-1003">Cell membrane</keyword>
<keyword evidence="7" id="KW-1015">Disulfide bond</keyword>
<dbReference type="GO" id="GO:0016323">
    <property type="term" value="C:basolateral plasma membrane"/>
    <property type="evidence" value="ECO:0007669"/>
    <property type="project" value="TreeGrafter"/>
</dbReference>
<evidence type="ECO:0000259" key="9">
    <source>
        <dbReference type="PROSITE" id="PS51465"/>
    </source>
</evidence>
<evidence type="ECO:0000256" key="7">
    <source>
        <dbReference type="ARBA" id="ARBA00023157"/>
    </source>
</evidence>
<feature type="transmembrane region" description="Helical" evidence="8">
    <location>
        <begin position="96"/>
        <end position="116"/>
    </location>
</feature>
<dbReference type="InterPro" id="IPR036259">
    <property type="entry name" value="MFS_trans_sf"/>
</dbReference>
<keyword evidence="4 8" id="KW-0812">Transmembrane</keyword>
<keyword evidence="6 8" id="KW-0472">Membrane</keyword>
<evidence type="ECO:0000256" key="8">
    <source>
        <dbReference type="RuleBase" id="RU362056"/>
    </source>
</evidence>
<keyword evidence="5 8" id="KW-1133">Transmembrane helix</keyword>
<evidence type="ECO:0000256" key="2">
    <source>
        <dbReference type="ARBA" id="ARBA00009657"/>
    </source>
</evidence>
<evidence type="ECO:0000313" key="10">
    <source>
        <dbReference type="EMBL" id="JAS07151.1"/>
    </source>
</evidence>
<feature type="transmembrane region" description="Helical" evidence="8">
    <location>
        <begin position="25"/>
        <end position="45"/>
    </location>
</feature>
<dbReference type="GO" id="GO:0006811">
    <property type="term" value="P:monoatomic ion transport"/>
    <property type="evidence" value="ECO:0007669"/>
    <property type="project" value="UniProtKB-KW"/>
</dbReference>
<dbReference type="InterPro" id="IPR002350">
    <property type="entry name" value="Kazal_dom"/>
</dbReference>
<dbReference type="AlphaFoldDB" id="A0A1B6C0V7"/>
<gene>
    <name evidence="10" type="ORF">g.28672</name>
</gene>
<feature type="transmembrane region" description="Helical" evidence="8">
    <location>
        <begin position="65"/>
        <end position="84"/>
    </location>
</feature>
<dbReference type="InterPro" id="IPR036058">
    <property type="entry name" value="Kazal_dom_sf"/>
</dbReference>
<feature type="transmembrane region" description="Helical" evidence="8">
    <location>
        <begin position="587"/>
        <end position="610"/>
    </location>
</feature>
<dbReference type="SUPFAM" id="SSF100895">
    <property type="entry name" value="Kazal-type serine protease inhibitors"/>
    <property type="match status" value="1"/>
</dbReference>
<organism evidence="10">
    <name type="scientific">Clastoptera arizonana</name>
    <name type="common">Arizona spittle bug</name>
    <dbReference type="NCBI Taxonomy" id="38151"/>
    <lineage>
        <taxon>Eukaryota</taxon>
        <taxon>Metazoa</taxon>
        <taxon>Ecdysozoa</taxon>
        <taxon>Arthropoda</taxon>
        <taxon>Hexapoda</taxon>
        <taxon>Insecta</taxon>
        <taxon>Pterygota</taxon>
        <taxon>Neoptera</taxon>
        <taxon>Paraneoptera</taxon>
        <taxon>Hemiptera</taxon>
        <taxon>Auchenorrhyncha</taxon>
        <taxon>Cercopoidea</taxon>
        <taxon>Clastopteridae</taxon>
        <taxon>Clastoptera</taxon>
    </lineage>
</organism>
<protein>
    <recommendedName>
        <fullName evidence="8">Solute carrier organic anion transporter family member</fullName>
    </recommendedName>
</protein>
<dbReference type="Pfam" id="PF03137">
    <property type="entry name" value="OATP"/>
    <property type="match status" value="1"/>
</dbReference>
<evidence type="ECO:0000256" key="6">
    <source>
        <dbReference type="ARBA" id="ARBA00023136"/>
    </source>
</evidence>
<dbReference type="Gene3D" id="1.20.1250.20">
    <property type="entry name" value="MFS general substrate transporter like domains"/>
    <property type="match status" value="1"/>
</dbReference>
<dbReference type="GO" id="GO:0015347">
    <property type="term" value="F:sodium-independent organic anion transmembrane transporter activity"/>
    <property type="evidence" value="ECO:0007669"/>
    <property type="project" value="TreeGrafter"/>
</dbReference>
<sequence>MEQAERCGWFCYTPIYFQRFNSVSWVILFLSLGALMQGTIVNGLLHYVIVTIERRFNLRSSESGLVSGGYDIASLIFLIPITFFGGRPRSHKPKWIGLGLIIIGTGSFIFCLPYFLAPKRNIVNDHAIEILCNQTSRTLNLEKDNLKDSQLSGYKWILLLGNFLHGLGAVPLFTLAVTYIDGNVPRKKSSLCLGLFYSAATLGPALGYILGGNLLQLHEDFWKKDSLGSMITPENKAWIGAWWFGFIICGIIIFIVAIPVLGLPSKLPDWKEIERSRVSEAVIVVNRTKAYEHFHELPKAMFELLRNSSFVFINLAGCCEGIIISGSGTFIPKIIQVQFHLTSKTVAYVMGMVAVPSAVMGILMGGGIIKRYDLKFNGILKLCICSTILAMLSSSGFFFTCSSEKFAGVNVPYFNETTLSLNHPCNEQCKCEYNDFSPTCGINNVLYFSPCYAGCTTSSLVADNIMHYHNCSCINRDSSRDYHAMNQSCFYPCSNLPHFLILVYFTLFFTFVCAIPIVNATLRCVKSDQTSLAMGTQWMIARLGGFVPGPILFGILIDDVCTHWLRSHDKNNEGSCYMYDNYWLGRYIVILAYGWKALELAFFSLSLWCYNINQRINQMEEVEQEEKEEEKGLEN</sequence>
<feature type="transmembrane region" description="Helical" evidence="8">
    <location>
        <begin position="496"/>
        <end position="518"/>
    </location>
</feature>
<keyword evidence="8" id="KW-0406">Ion transport</keyword>
<evidence type="ECO:0000256" key="3">
    <source>
        <dbReference type="ARBA" id="ARBA00022475"/>
    </source>
</evidence>
<dbReference type="SUPFAM" id="SSF103473">
    <property type="entry name" value="MFS general substrate transporter"/>
    <property type="match status" value="1"/>
</dbReference>
<feature type="domain" description="Kazal-like" evidence="9">
    <location>
        <begin position="419"/>
        <end position="475"/>
    </location>
</feature>
<dbReference type="Pfam" id="PF07648">
    <property type="entry name" value="Kazal_2"/>
    <property type="match status" value="1"/>
</dbReference>
<dbReference type="InterPro" id="IPR004156">
    <property type="entry name" value="OATP"/>
</dbReference>
<dbReference type="PROSITE" id="PS51465">
    <property type="entry name" value="KAZAL_2"/>
    <property type="match status" value="1"/>
</dbReference>